<gene>
    <name evidence="1" type="ORF">E2C01_099886</name>
</gene>
<accession>A0A5B7K1I5</accession>
<keyword evidence="2" id="KW-1185">Reference proteome</keyword>
<organism evidence="1 2">
    <name type="scientific">Portunus trituberculatus</name>
    <name type="common">Swimming crab</name>
    <name type="synonym">Neptunus trituberculatus</name>
    <dbReference type="NCBI Taxonomy" id="210409"/>
    <lineage>
        <taxon>Eukaryota</taxon>
        <taxon>Metazoa</taxon>
        <taxon>Ecdysozoa</taxon>
        <taxon>Arthropoda</taxon>
        <taxon>Crustacea</taxon>
        <taxon>Multicrustacea</taxon>
        <taxon>Malacostraca</taxon>
        <taxon>Eumalacostraca</taxon>
        <taxon>Eucarida</taxon>
        <taxon>Decapoda</taxon>
        <taxon>Pleocyemata</taxon>
        <taxon>Brachyura</taxon>
        <taxon>Eubrachyura</taxon>
        <taxon>Portunoidea</taxon>
        <taxon>Portunidae</taxon>
        <taxon>Portuninae</taxon>
        <taxon>Portunus</taxon>
    </lineage>
</organism>
<dbReference type="AlphaFoldDB" id="A0A5B7K1I5"/>
<dbReference type="Proteomes" id="UP000324222">
    <property type="component" value="Unassembled WGS sequence"/>
</dbReference>
<evidence type="ECO:0000313" key="1">
    <source>
        <dbReference type="EMBL" id="MPD04212.1"/>
    </source>
</evidence>
<sequence>MYSVATSIPSQISLSQALLTRVYEYGT</sequence>
<name>A0A5B7K1I5_PORTR</name>
<proteinExistence type="predicted"/>
<comment type="caution">
    <text evidence="1">The sequence shown here is derived from an EMBL/GenBank/DDBJ whole genome shotgun (WGS) entry which is preliminary data.</text>
</comment>
<evidence type="ECO:0000313" key="2">
    <source>
        <dbReference type="Proteomes" id="UP000324222"/>
    </source>
</evidence>
<protein>
    <submittedName>
        <fullName evidence="1">Uncharacterized protein</fullName>
    </submittedName>
</protein>
<dbReference type="EMBL" id="VSRR010139869">
    <property type="protein sequence ID" value="MPD04212.1"/>
    <property type="molecule type" value="Genomic_DNA"/>
</dbReference>
<reference evidence="1 2" key="1">
    <citation type="submission" date="2019-05" db="EMBL/GenBank/DDBJ databases">
        <title>Another draft genome of Portunus trituberculatus and its Hox gene families provides insights of decapod evolution.</title>
        <authorList>
            <person name="Jeong J.-H."/>
            <person name="Song I."/>
            <person name="Kim S."/>
            <person name="Choi T."/>
            <person name="Kim D."/>
            <person name="Ryu S."/>
            <person name="Kim W."/>
        </authorList>
    </citation>
    <scope>NUCLEOTIDE SEQUENCE [LARGE SCALE GENOMIC DNA]</scope>
    <source>
        <tissue evidence="1">Muscle</tissue>
    </source>
</reference>